<gene>
    <name evidence="1" type="ORF">TDIB3V08_LOCUS11896</name>
</gene>
<evidence type="ECO:0000313" key="1">
    <source>
        <dbReference type="EMBL" id="CAD7205746.1"/>
    </source>
</evidence>
<accession>A0A7R8VZG3</accession>
<sequence>MSTSRLESCVPLPLEDDVLEEIVNKARDWALMHVDPPRQGRDSTGTPRHWLAPRRENCAASRMRSVGRVRKLRVRHTFEGARNVRATPYPSPPHWLPCLEST</sequence>
<name>A0A7R8VZG3_TIMDO</name>
<organism evidence="1">
    <name type="scientific">Timema douglasi</name>
    <name type="common">Walking stick</name>
    <dbReference type="NCBI Taxonomy" id="61478"/>
    <lineage>
        <taxon>Eukaryota</taxon>
        <taxon>Metazoa</taxon>
        <taxon>Ecdysozoa</taxon>
        <taxon>Arthropoda</taxon>
        <taxon>Hexapoda</taxon>
        <taxon>Insecta</taxon>
        <taxon>Pterygota</taxon>
        <taxon>Neoptera</taxon>
        <taxon>Polyneoptera</taxon>
        <taxon>Phasmatodea</taxon>
        <taxon>Timematodea</taxon>
        <taxon>Timematoidea</taxon>
        <taxon>Timematidae</taxon>
        <taxon>Timema</taxon>
    </lineage>
</organism>
<reference evidence="1" key="1">
    <citation type="submission" date="2020-11" db="EMBL/GenBank/DDBJ databases">
        <authorList>
            <person name="Tran Van P."/>
        </authorList>
    </citation>
    <scope>NUCLEOTIDE SEQUENCE</scope>
</reference>
<dbReference type="EMBL" id="OA576578">
    <property type="protein sequence ID" value="CAD7205746.1"/>
    <property type="molecule type" value="Genomic_DNA"/>
</dbReference>
<dbReference type="AlphaFoldDB" id="A0A7R8VZG3"/>
<protein>
    <submittedName>
        <fullName evidence="1">Uncharacterized protein</fullName>
    </submittedName>
</protein>
<proteinExistence type="predicted"/>